<dbReference type="Gene3D" id="3.10.350.10">
    <property type="entry name" value="LysM domain"/>
    <property type="match status" value="1"/>
</dbReference>
<dbReference type="InterPro" id="IPR018392">
    <property type="entry name" value="LysM"/>
</dbReference>
<organism evidence="2 3">
    <name type="scientific">Microbacterium testaceum</name>
    <name type="common">Aureobacterium testaceum</name>
    <name type="synonym">Brevibacterium testaceum</name>
    <dbReference type="NCBI Taxonomy" id="2033"/>
    <lineage>
        <taxon>Bacteria</taxon>
        <taxon>Bacillati</taxon>
        <taxon>Actinomycetota</taxon>
        <taxon>Actinomycetes</taxon>
        <taxon>Micrococcales</taxon>
        <taxon>Microbacteriaceae</taxon>
        <taxon>Microbacterium</taxon>
    </lineage>
</organism>
<dbReference type="RefSeq" id="WP_116536424.1">
    <property type="nucleotide sequence ID" value="NZ_QDFT01000003.1"/>
</dbReference>
<dbReference type="PROSITE" id="PS51782">
    <property type="entry name" value="LYSM"/>
    <property type="match status" value="1"/>
</dbReference>
<sequence length="116" mass="11528">MSSIAFTAPTTRLRITARGRRVVAFLVALPVAAAIGIAALSGGSALASSEAGAPAGSFAEITVMDGETLWSIAEDLAPGVDPRDVVAEITRLNALPGGSVAAGQRIAIPAEYAPAG</sequence>
<feature type="domain" description="LysM" evidence="1">
    <location>
        <begin position="59"/>
        <end position="108"/>
    </location>
</feature>
<reference evidence="2 3" key="1">
    <citation type="submission" date="2018-04" db="EMBL/GenBank/DDBJ databases">
        <authorList>
            <person name="Go L.Y."/>
            <person name="Mitchell J.A."/>
        </authorList>
    </citation>
    <scope>NUCLEOTIDE SEQUENCE [LARGE SCALE GENOMIC DNA]</scope>
    <source>
        <strain evidence="2 3">TPD7010</strain>
    </source>
</reference>
<dbReference type="Proteomes" id="UP000244649">
    <property type="component" value="Unassembled WGS sequence"/>
</dbReference>
<proteinExistence type="predicted"/>
<evidence type="ECO:0000313" key="2">
    <source>
        <dbReference type="EMBL" id="PVE79071.1"/>
    </source>
</evidence>
<evidence type="ECO:0000259" key="1">
    <source>
        <dbReference type="PROSITE" id="PS51782"/>
    </source>
</evidence>
<dbReference type="EMBL" id="QDFT01000003">
    <property type="protein sequence ID" value="PVE79071.1"/>
    <property type="molecule type" value="Genomic_DNA"/>
</dbReference>
<comment type="caution">
    <text evidence="2">The sequence shown here is derived from an EMBL/GenBank/DDBJ whole genome shotgun (WGS) entry which is preliminary data.</text>
</comment>
<evidence type="ECO:0000313" key="3">
    <source>
        <dbReference type="Proteomes" id="UP000244649"/>
    </source>
</evidence>
<name>A0A2T7WXN8_MICTE</name>
<gene>
    <name evidence="2" type="ORF">DC432_01720</name>
</gene>
<dbReference type="CDD" id="cd00118">
    <property type="entry name" value="LysM"/>
    <property type="match status" value="1"/>
</dbReference>
<accession>A0A2T7WXN8</accession>
<protein>
    <recommendedName>
        <fullName evidence="1">LysM domain-containing protein</fullName>
    </recommendedName>
</protein>
<dbReference type="AlphaFoldDB" id="A0A2T7WXN8"/>
<dbReference type="Pfam" id="PF01476">
    <property type="entry name" value="LysM"/>
    <property type="match status" value="1"/>
</dbReference>
<dbReference type="InterPro" id="IPR036779">
    <property type="entry name" value="LysM_dom_sf"/>
</dbReference>